<dbReference type="Proteomes" id="UP000302218">
    <property type="component" value="Plasmid pNVE500"/>
</dbReference>
<accession>A0A4V1G0B3</accession>
<evidence type="ECO:0000313" key="3">
    <source>
        <dbReference type="Proteomes" id="UP000302218"/>
    </source>
</evidence>
<name>A0A4V1G0B3_9EURY</name>
<feature type="domain" description="Halobacterial output" evidence="1">
    <location>
        <begin position="13"/>
        <end position="78"/>
    </location>
</feature>
<dbReference type="RefSeq" id="WP_138247144.1">
    <property type="nucleotide sequence ID" value="NZ_CP040331.1"/>
</dbReference>
<keyword evidence="2" id="KW-0614">Plasmid</keyword>
<dbReference type="KEGG" id="nvr:FEJ81_20950"/>
<reference evidence="3" key="1">
    <citation type="submission" date="2019-05" db="EMBL/GenBank/DDBJ databases">
        <title>Genome sequence and methylation pattern of the halophilic Archaeon Natrinema versiforme BOL5-4.</title>
        <authorList>
            <person name="DasSarma P."/>
            <person name="Anton B.P."/>
            <person name="DasSarma S.L."/>
            <person name="Martinez F.L."/>
            <person name="Guzman D."/>
            <person name="Roberts R.J."/>
            <person name="DasSarma S."/>
        </authorList>
    </citation>
    <scope>NUCLEOTIDE SEQUENCE [LARGE SCALE GENOMIC DNA]</scope>
    <source>
        <strain evidence="3">BOL5-4</strain>
        <plasmid evidence="3">pnve500</plasmid>
    </source>
</reference>
<protein>
    <recommendedName>
        <fullName evidence="1">Halobacterial output domain-containing protein</fullName>
    </recommendedName>
</protein>
<dbReference type="AlphaFoldDB" id="A0A4V1G0B3"/>
<evidence type="ECO:0000259" key="1">
    <source>
        <dbReference type="Pfam" id="PF18545"/>
    </source>
</evidence>
<dbReference type="GeneID" id="40267798"/>
<gene>
    <name evidence="2" type="ORF">FEJ81_20950</name>
</gene>
<sequence length="82" mass="9262">MPYETSFDPDGPDDLTLEITSTVSALSNRPVDQLPQLYPVVDLEGIEQTLCRRTADTQVFTFTYHDYLITVGGDSTITYREQ</sequence>
<dbReference type="InterPro" id="IPR040624">
    <property type="entry name" value="HalOD1"/>
</dbReference>
<geneLocation type="plasmid" evidence="3">
    <name>pnve500</name>
</geneLocation>
<dbReference type="Pfam" id="PF18545">
    <property type="entry name" value="HalOD1"/>
    <property type="match status" value="1"/>
</dbReference>
<proteinExistence type="predicted"/>
<dbReference type="EMBL" id="CP040331">
    <property type="protein sequence ID" value="QCS44746.1"/>
    <property type="molecule type" value="Genomic_DNA"/>
</dbReference>
<organism evidence="2 3">
    <name type="scientific">Natrinema versiforme</name>
    <dbReference type="NCBI Taxonomy" id="88724"/>
    <lineage>
        <taxon>Archaea</taxon>
        <taxon>Methanobacteriati</taxon>
        <taxon>Methanobacteriota</taxon>
        <taxon>Stenosarchaea group</taxon>
        <taxon>Halobacteria</taxon>
        <taxon>Halobacteriales</taxon>
        <taxon>Natrialbaceae</taxon>
        <taxon>Natrinema</taxon>
    </lineage>
</organism>
<evidence type="ECO:0000313" key="2">
    <source>
        <dbReference type="EMBL" id="QCS44746.1"/>
    </source>
</evidence>